<sequence length="160" mass="17654">MDKPQGKCLLQGFSLADKTVARVAYYGLFMVALYELFQRSLPAAIAYLLFGAIGLGFLVLRILCAHCPYPAHKADCLIAPPKLIQKLAPYKGPHITASQKAGLILSLALLFALPHIWIWQSLFPGILFSFLSLIILLGAPIRYCQRCLHTACPFNRAAKI</sequence>
<dbReference type="Proteomes" id="UP000032233">
    <property type="component" value="Unassembled WGS sequence"/>
</dbReference>
<keyword evidence="1" id="KW-0812">Transmembrane</keyword>
<keyword evidence="1" id="KW-1133">Transmembrane helix</keyword>
<feature type="transmembrane region" description="Helical" evidence="1">
    <location>
        <begin position="20"/>
        <end position="37"/>
    </location>
</feature>
<dbReference type="InParanoid" id="A0A0D2HQU6"/>
<feature type="transmembrane region" description="Helical" evidence="1">
    <location>
        <begin position="125"/>
        <end position="144"/>
    </location>
</feature>
<comment type="caution">
    <text evidence="2">The sequence shown here is derived from an EMBL/GenBank/DDBJ whole genome shotgun (WGS) entry which is preliminary data.</text>
</comment>
<evidence type="ECO:0008006" key="4">
    <source>
        <dbReference type="Google" id="ProtNLM"/>
    </source>
</evidence>
<evidence type="ECO:0000313" key="3">
    <source>
        <dbReference type="Proteomes" id="UP000032233"/>
    </source>
</evidence>
<evidence type="ECO:0000256" key="1">
    <source>
        <dbReference type="SAM" id="Phobius"/>
    </source>
</evidence>
<keyword evidence="1" id="KW-0472">Membrane</keyword>
<dbReference type="EMBL" id="AZAC01000023">
    <property type="protein sequence ID" value="KIX12848.1"/>
    <property type="molecule type" value="Genomic_DNA"/>
</dbReference>
<feature type="transmembrane region" description="Helical" evidence="1">
    <location>
        <begin position="43"/>
        <end position="63"/>
    </location>
</feature>
<dbReference type="RefSeq" id="WP_044350165.1">
    <property type="nucleotide sequence ID" value="NZ_AZAC01000023.1"/>
</dbReference>
<dbReference type="OrthoDB" id="5517272at2"/>
<gene>
    <name evidence="2" type="ORF">X474_17335</name>
</gene>
<keyword evidence="3" id="KW-1185">Reference proteome</keyword>
<feature type="transmembrane region" description="Helical" evidence="1">
    <location>
        <begin position="101"/>
        <end position="119"/>
    </location>
</feature>
<name>A0A0D2HQU6_9BACT</name>
<dbReference type="AlphaFoldDB" id="A0A0D2HQU6"/>
<evidence type="ECO:0000313" key="2">
    <source>
        <dbReference type="EMBL" id="KIX12848.1"/>
    </source>
</evidence>
<protein>
    <recommendedName>
        <fullName evidence="4">DUF4395 domain-containing protein</fullName>
    </recommendedName>
</protein>
<reference evidence="2 3" key="1">
    <citation type="submission" date="2013-11" db="EMBL/GenBank/DDBJ databases">
        <title>Metagenomic analysis of a methanogenic consortium involved in long chain n-alkane degradation.</title>
        <authorList>
            <person name="Davidova I.A."/>
            <person name="Callaghan A.V."/>
            <person name="Wawrik B."/>
            <person name="Pruitt S."/>
            <person name="Marks C."/>
            <person name="Duncan K.E."/>
            <person name="Suflita J.M."/>
        </authorList>
    </citation>
    <scope>NUCLEOTIDE SEQUENCE [LARGE SCALE GENOMIC DNA]</scope>
    <source>
        <strain evidence="2 3">SPR</strain>
    </source>
</reference>
<proteinExistence type="predicted"/>
<organism evidence="2 3">
    <name type="scientific">Dethiosulfatarculus sandiegensis</name>
    <dbReference type="NCBI Taxonomy" id="1429043"/>
    <lineage>
        <taxon>Bacteria</taxon>
        <taxon>Pseudomonadati</taxon>
        <taxon>Thermodesulfobacteriota</taxon>
        <taxon>Desulfarculia</taxon>
        <taxon>Desulfarculales</taxon>
        <taxon>Desulfarculaceae</taxon>
        <taxon>Dethiosulfatarculus</taxon>
    </lineage>
</organism>
<accession>A0A0D2HQU6</accession>